<reference evidence="2" key="1">
    <citation type="submission" date="2013-01" db="EMBL/GenBank/DDBJ databases">
        <title>Draft Genome Sequence of a Mulberry Tree, Morus notabilis C.K. Schneid.</title>
        <authorList>
            <person name="He N."/>
            <person name="Zhao S."/>
        </authorList>
    </citation>
    <scope>NUCLEOTIDE SEQUENCE</scope>
</reference>
<evidence type="ECO:0000313" key="1">
    <source>
        <dbReference type="EMBL" id="EXC30752.1"/>
    </source>
</evidence>
<protein>
    <recommendedName>
        <fullName evidence="3">Aladin</fullName>
    </recommendedName>
</protein>
<evidence type="ECO:0008006" key="3">
    <source>
        <dbReference type="Google" id="ProtNLM"/>
    </source>
</evidence>
<dbReference type="InterPro" id="IPR015943">
    <property type="entry name" value="WD40/YVTN_repeat-like_dom_sf"/>
</dbReference>
<dbReference type="eggNOG" id="KOG2139">
    <property type="taxonomic scope" value="Eukaryota"/>
</dbReference>
<evidence type="ECO:0000313" key="2">
    <source>
        <dbReference type="Proteomes" id="UP000030645"/>
    </source>
</evidence>
<dbReference type="Gene3D" id="2.130.10.10">
    <property type="entry name" value="YVTN repeat-like/Quinoprotein amine dehydrogenase"/>
    <property type="match status" value="1"/>
</dbReference>
<keyword evidence="2" id="KW-1185">Reference proteome</keyword>
<dbReference type="GO" id="GO:0005643">
    <property type="term" value="C:nuclear pore"/>
    <property type="evidence" value="ECO:0007669"/>
    <property type="project" value="TreeGrafter"/>
</dbReference>
<dbReference type="AlphaFoldDB" id="W9SW11"/>
<dbReference type="EMBL" id="KE346217">
    <property type="protein sequence ID" value="EXC30752.1"/>
    <property type="molecule type" value="Genomic_DNA"/>
</dbReference>
<accession>W9SW11</accession>
<name>W9SW11_9ROSA</name>
<gene>
    <name evidence="1" type="ORF">L484_027927</name>
</gene>
<sequence>MPSFPHPGSVTICEINRDLITAENLSEDRAKDTYGKLLGMVFSPVPFQSDQLARSPSPENNAEQAIAVEGKGIVTTLQEIVNDSFKRLFHPNDVNLLPEVDLQGVTWHQHKHIIAFISGSNQVIVRDYEDSEGKEPCILSNESQRDIKLLEWRPNGGRTLSVACKQIVYVEYAAERCDYLVLYSIKLFLRGGICIWAASYPGNAATVRSGAAAFLGTLSRASASFEGSSYTIWDVAQGKGTPIRRGLGGISILKWSPIGDYFFSAKFDGTFYLWETNTWTSESWSSTSGFVTGATWDPDGRMILLAFSESSTLGSIHFASKPPSLDAHLLPVELPEIVSLTNSQRIEKIAWDASGERLAVSYKGGDDLYRGLIAIYDVRRSPLISASLM</sequence>
<dbReference type="InterPro" id="IPR045139">
    <property type="entry name" value="Aladin"/>
</dbReference>
<dbReference type="PANTHER" id="PTHR14494:SF0">
    <property type="entry name" value="ALADIN"/>
    <property type="match status" value="1"/>
</dbReference>
<organism evidence="1 2">
    <name type="scientific">Morus notabilis</name>
    <dbReference type="NCBI Taxonomy" id="981085"/>
    <lineage>
        <taxon>Eukaryota</taxon>
        <taxon>Viridiplantae</taxon>
        <taxon>Streptophyta</taxon>
        <taxon>Embryophyta</taxon>
        <taxon>Tracheophyta</taxon>
        <taxon>Spermatophyta</taxon>
        <taxon>Magnoliopsida</taxon>
        <taxon>eudicotyledons</taxon>
        <taxon>Gunneridae</taxon>
        <taxon>Pentapetalae</taxon>
        <taxon>rosids</taxon>
        <taxon>fabids</taxon>
        <taxon>Rosales</taxon>
        <taxon>Moraceae</taxon>
        <taxon>Moreae</taxon>
        <taxon>Morus</taxon>
    </lineage>
</organism>
<proteinExistence type="predicted"/>
<dbReference type="PANTHER" id="PTHR14494">
    <property type="entry name" value="ALADIN/ADRACALIN/AAAS"/>
    <property type="match status" value="1"/>
</dbReference>
<dbReference type="Proteomes" id="UP000030645">
    <property type="component" value="Unassembled WGS sequence"/>
</dbReference>
<dbReference type="STRING" id="981085.W9SW11"/>
<dbReference type="SUPFAM" id="SSF82171">
    <property type="entry name" value="DPP6 N-terminal domain-like"/>
    <property type="match status" value="1"/>
</dbReference>
<dbReference type="GO" id="GO:0006913">
    <property type="term" value="P:nucleocytoplasmic transport"/>
    <property type="evidence" value="ECO:0007669"/>
    <property type="project" value="TreeGrafter"/>
</dbReference>